<name>G2YSI5_BOTF4</name>
<keyword evidence="1" id="KW-0175">Coiled coil</keyword>
<accession>G2YSI5</accession>
<sequence length="85" mass="9784">MPDSNDSIAHKSVADNTIFKKIVEIMKDVWFMHNLHTTIRAFANRGDMKADLEEAKKKIIKLKEKNSALKARITQLETRISAQFL</sequence>
<evidence type="ECO:0000313" key="2">
    <source>
        <dbReference type="EMBL" id="CCD54583.1"/>
    </source>
</evidence>
<dbReference type="EMBL" id="FQ790351">
    <property type="protein sequence ID" value="CCD54583.1"/>
    <property type="molecule type" value="Genomic_DNA"/>
</dbReference>
<organism evidence="2 3">
    <name type="scientific">Botryotinia fuckeliana (strain T4)</name>
    <name type="common">Noble rot fungus</name>
    <name type="synonym">Botrytis cinerea</name>
    <dbReference type="NCBI Taxonomy" id="999810"/>
    <lineage>
        <taxon>Eukaryota</taxon>
        <taxon>Fungi</taxon>
        <taxon>Dikarya</taxon>
        <taxon>Ascomycota</taxon>
        <taxon>Pezizomycotina</taxon>
        <taxon>Leotiomycetes</taxon>
        <taxon>Helotiales</taxon>
        <taxon>Sclerotiniaceae</taxon>
        <taxon>Botrytis</taxon>
    </lineage>
</organism>
<evidence type="ECO:0000313" key="3">
    <source>
        <dbReference type="Proteomes" id="UP000008177"/>
    </source>
</evidence>
<gene>
    <name evidence="2" type="ORF">BofuT4_uP126310.1</name>
</gene>
<evidence type="ECO:0000256" key="1">
    <source>
        <dbReference type="SAM" id="Coils"/>
    </source>
</evidence>
<dbReference type="Proteomes" id="UP000008177">
    <property type="component" value="Unplaced contigs"/>
</dbReference>
<feature type="coiled-coil region" evidence="1">
    <location>
        <begin position="45"/>
        <end position="79"/>
    </location>
</feature>
<dbReference type="AlphaFoldDB" id="G2YSI5"/>
<reference evidence="3" key="1">
    <citation type="journal article" date="2011" name="PLoS Genet.">
        <title>Genomic analysis of the necrotrophic fungal pathogens Sclerotinia sclerotiorum and Botrytis cinerea.</title>
        <authorList>
            <person name="Amselem J."/>
            <person name="Cuomo C.A."/>
            <person name="van Kan J.A."/>
            <person name="Viaud M."/>
            <person name="Benito E.P."/>
            <person name="Couloux A."/>
            <person name="Coutinho P.M."/>
            <person name="de Vries R.P."/>
            <person name="Dyer P.S."/>
            <person name="Fillinger S."/>
            <person name="Fournier E."/>
            <person name="Gout L."/>
            <person name="Hahn M."/>
            <person name="Kohn L."/>
            <person name="Lapalu N."/>
            <person name="Plummer K.M."/>
            <person name="Pradier J.M."/>
            <person name="Quevillon E."/>
            <person name="Sharon A."/>
            <person name="Simon A."/>
            <person name="ten Have A."/>
            <person name="Tudzynski B."/>
            <person name="Tudzynski P."/>
            <person name="Wincker P."/>
            <person name="Andrew M."/>
            <person name="Anthouard V."/>
            <person name="Beever R.E."/>
            <person name="Beffa R."/>
            <person name="Benoit I."/>
            <person name="Bouzid O."/>
            <person name="Brault B."/>
            <person name="Chen Z."/>
            <person name="Choquer M."/>
            <person name="Collemare J."/>
            <person name="Cotton P."/>
            <person name="Danchin E.G."/>
            <person name="Da Silva C."/>
            <person name="Gautier A."/>
            <person name="Giraud C."/>
            <person name="Giraud T."/>
            <person name="Gonzalez C."/>
            <person name="Grossetete S."/>
            <person name="Guldener U."/>
            <person name="Henrissat B."/>
            <person name="Howlett B.J."/>
            <person name="Kodira C."/>
            <person name="Kretschmer M."/>
            <person name="Lappartient A."/>
            <person name="Leroch M."/>
            <person name="Levis C."/>
            <person name="Mauceli E."/>
            <person name="Neuveglise C."/>
            <person name="Oeser B."/>
            <person name="Pearson M."/>
            <person name="Poulain J."/>
            <person name="Poussereau N."/>
            <person name="Quesneville H."/>
            <person name="Rascle C."/>
            <person name="Schumacher J."/>
            <person name="Segurens B."/>
            <person name="Sexton A."/>
            <person name="Silva E."/>
            <person name="Sirven C."/>
            <person name="Soanes D.M."/>
            <person name="Talbot N.J."/>
            <person name="Templeton M."/>
            <person name="Yandava C."/>
            <person name="Yarden O."/>
            <person name="Zeng Q."/>
            <person name="Rollins J.A."/>
            <person name="Lebrun M.H."/>
            <person name="Dickman M."/>
        </authorList>
    </citation>
    <scope>NUCLEOTIDE SEQUENCE [LARGE SCALE GENOMIC DNA]</scope>
    <source>
        <strain evidence="3">T4</strain>
    </source>
</reference>
<dbReference type="HOGENOM" id="CLU_2512343_0_0_1"/>
<protein>
    <submittedName>
        <fullName evidence="2">Uncharacterized protein</fullName>
    </submittedName>
</protein>
<proteinExistence type="predicted"/>
<dbReference type="InParanoid" id="G2YSI5"/>